<protein>
    <submittedName>
        <fullName evidence="3">Unannotated protein</fullName>
    </submittedName>
</protein>
<feature type="compositionally biased region" description="Polar residues" evidence="1">
    <location>
        <begin position="32"/>
        <end position="44"/>
    </location>
</feature>
<dbReference type="EMBL" id="CAFBMH010000065">
    <property type="protein sequence ID" value="CAB4914579.1"/>
    <property type="molecule type" value="Genomic_DNA"/>
</dbReference>
<feature type="compositionally biased region" description="Low complexity" evidence="1">
    <location>
        <begin position="89"/>
        <end position="102"/>
    </location>
</feature>
<gene>
    <name evidence="3" type="ORF">UFOPK2754_01413</name>
    <name evidence="4" type="ORF">UFOPK3543_01730</name>
</gene>
<feature type="compositionally biased region" description="Low complexity" evidence="1">
    <location>
        <begin position="47"/>
        <end position="62"/>
    </location>
</feature>
<evidence type="ECO:0000256" key="2">
    <source>
        <dbReference type="SAM" id="Phobius"/>
    </source>
</evidence>
<proteinExistence type="predicted"/>
<evidence type="ECO:0000313" key="4">
    <source>
        <dbReference type="EMBL" id="CAB4914579.1"/>
    </source>
</evidence>
<keyword evidence="2" id="KW-0472">Membrane</keyword>
<feature type="transmembrane region" description="Helical" evidence="2">
    <location>
        <begin position="6"/>
        <end position="23"/>
    </location>
</feature>
<evidence type="ECO:0000313" key="3">
    <source>
        <dbReference type="EMBL" id="CAB4744436.1"/>
    </source>
</evidence>
<sequence length="222" mass="23276">MGLTFIAIVLLASAWAAILLPDLRNRAGAPRRNNSVKSFNQQLSGLGRTRPSGSRPLGSSSRATLARPASAVNSPRPRTGATGQSPMEAAHPGAPAAAAQRRPAPPVEVRSTMMPRTRAEAAIRRVAAVSVLVTLAFVTLIGGLVASRALLFGHLVVDALLVGFVYLSWERSNRAGMRRSSLVTLSNERKGAVPRGVDGRPAPMLDDDIASVSSMDRRAAGG</sequence>
<name>A0A6J6TBB6_9ZZZZ</name>
<accession>A0A6J6TBB6</accession>
<keyword evidence="2" id="KW-1133">Transmembrane helix</keyword>
<keyword evidence="2" id="KW-0812">Transmembrane</keyword>
<feature type="transmembrane region" description="Helical" evidence="2">
    <location>
        <begin position="126"/>
        <end position="145"/>
    </location>
</feature>
<organism evidence="3">
    <name type="scientific">freshwater metagenome</name>
    <dbReference type="NCBI Taxonomy" id="449393"/>
    <lineage>
        <taxon>unclassified sequences</taxon>
        <taxon>metagenomes</taxon>
        <taxon>ecological metagenomes</taxon>
    </lineage>
</organism>
<dbReference type="EMBL" id="CAEZYR010000046">
    <property type="protein sequence ID" value="CAB4744436.1"/>
    <property type="molecule type" value="Genomic_DNA"/>
</dbReference>
<dbReference type="AlphaFoldDB" id="A0A6J6TBB6"/>
<feature type="region of interest" description="Disordered" evidence="1">
    <location>
        <begin position="27"/>
        <end position="108"/>
    </location>
</feature>
<feature type="transmembrane region" description="Helical" evidence="2">
    <location>
        <begin position="151"/>
        <end position="169"/>
    </location>
</feature>
<evidence type="ECO:0000256" key="1">
    <source>
        <dbReference type="SAM" id="MobiDB-lite"/>
    </source>
</evidence>
<reference evidence="3" key="1">
    <citation type="submission" date="2020-05" db="EMBL/GenBank/DDBJ databases">
        <authorList>
            <person name="Chiriac C."/>
            <person name="Salcher M."/>
            <person name="Ghai R."/>
            <person name="Kavagutti S V."/>
        </authorList>
    </citation>
    <scope>NUCLEOTIDE SEQUENCE</scope>
</reference>